<keyword evidence="8" id="KW-1278">Translocase</keyword>
<name>A0A7W6REA3_9PROT</name>
<evidence type="ECO:0000256" key="1">
    <source>
        <dbReference type="ARBA" id="ARBA00004202"/>
    </source>
</evidence>
<dbReference type="CDD" id="cd03216">
    <property type="entry name" value="ABC_Carb_Monos_I"/>
    <property type="match status" value="1"/>
</dbReference>
<sequence>MSAPLLSMRTIRKSFGSVHALTDGNLELKRGEIHALCGGNGAGKSTILGILMGFTRPDGGDIQIEGQPVRFANAHQALTAGIAIVQQELSGVPQLSVAENIFLGAAPRRHGFVDFPTLNRHAEDLLARLGFDIDPRAMLGSLSVASQQLVEIAKALSRQDADILIFDEPTSALGERDTQRLFDVLRDLAAAGKGIIYVTHRLAEIFTIADTFTVFKDGATVATGRVADIHRERLIEHMIGGTIDGEYVKDNVPGTDPRLQLRALSRAPWFSKVDLTLHAGEILGIYGLVGSGRSQLLDTIYGLETPDEGDILVGGMPQRPGSVGAALRAGISYVTEDRARSGLVLCASVGANLSLSKVRFIQRLGFIDEAAEKAGILASIQRMGIKTPSPDQIVSNLSGGNQQKVVFGRCTAVAPKVLLLDEPTRGVDVGAKKEIYRFISEFAADGGAVLMVSSELEEIIGMSDRVLVLKQGRTVAEFPRDETTQKALMMAAV</sequence>
<keyword evidence="3" id="KW-1003">Cell membrane</keyword>
<keyword evidence="12" id="KW-1185">Reference proteome</keyword>
<reference evidence="11 12" key="1">
    <citation type="submission" date="2020-08" db="EMBL/GenBank/DDBJ databases">
        <title>Genome sequencing of Purple Non-Sulfur Bacteria from various extreme environments.</title>
        <authorList>
            <person name="Mayer M."/>
        </authorList>
    </citation>
    <scope>NUCLEOTIDE SEQUENCE [LARGE SCALE GENOMIC DNA]</scope>
    <source>
        <strain evidence="11 12">JA131</strain>
    </source>
</reference>
<accession>A0A7W6REA3</accession>
<evidence type="ECO:0000256" key="7">
    <source>
        <dbReference type="ARBA" id="ARBA00022840"/>
    </source>
</evidence>
<dbReference type="Pfam" id="PF00005">
    <property type="entry name" value="ABC_tran"/>
    <property type="match status" value="2"/>
</dbReference>
<dbReference type="PROSITE" id="PS00211">
    <property type="entry name" value="ABC_TRANSPORTER_1"/>
    <property type="match status" value="1"/>
</dbReference>
<evidence type="ECO:0000256" key="5">
    <source>
        <dbReference type="ARBA" id="ARBA00022737"/>
    </source>
</evidence>
<dbReference type="FunFam" id="3.40.50.300:FF:000127">
    <property type="entry name" value="Ribose import ATP-binding protein RbsA"/>
    <property type="match status" value="1"/>
</dbReference>
<keyword evidence="4" id="KW-0762">Sugar transport</keyword>
<dbReference type="AlphaFoldDB" id="A0A7W6REA3"/>
<keyword evidence="7 11" id="KW-0067">ATP-binding</keyword>
<dbReference type="PROSITE" id="PS50893">
    <property type="entry name" value="ABC_TRANSPORTER_2"/>
    <property type="match status" value="2"/>
</dbReference>
<evidence type="ECO:0000256" key="9">
    <source>
        <dbReference type="ARBA" id="ARBA00023136"/>
    </source>
</evidence>
<evidence type="ECO:0000256" key="2">
    <source>
        <dbReference type="ARBA" id="ARBA00022448"/>
    </source>
</evidence>
<comment type="caution">
    <text evidence="11">The sequence shown here is derived from an EMBL/GenBank/DDBJ whole genome shotgun (WGS) entry which is preliminary data.</text>
</comment>
<evidence type="ECO:0000256" key="8">
    <source>
        <dbReference type="ARBA" id="ARBA00022967"/>
    </source>
</evidence>
<comment type="subcellular location">
    <subcellularLocation>
        <location evidence="1">Cell membrane</location>
        <topology evidence="1">Peripheral membrane protein</topology>
    </subcellularLocation>
</comment>
<protein>
    <submittedName>
        <fullName evidence="11">Putative xylitol transport system ATP-binding protein</fullName>
    </submittedName>
</protein>
<dbReference type="GO" id="GO:0016887">
    <property type="term" value="F:ATP hydrolysis activity"/>
    <property type="evidence" value="ECO:0007669"/>
    <property type="project" value="InterPro"/>
</dbReference>
<evidence type="ECO:0000256" key="4">
    <source>
        <dbReference type="ARBA" id="ARBA00022597"/>
    </source>
</evidence>
<gene>
    <name evidence="11" type="ORF">GGD89_002396</name>
</gene>
<dbReference type="SUPFAM" id="SSF52540">
    <property type="entry name" value="P-loop containing nucleoside triphosphate hydrolases"/>
    <property type="match status" value="2"/>
</dbReference>
<organism evidence="11 12">
    <name type="scientific">Roseospira visakhapatnamensis</name>
    <dbReference type="NCBI Taxonomy" id="390880"/>
    <lineage>
        <taxon>Bacteria</taxon>
        <taxon>Pseudomonadati</taxon>
        <taxon>Pseudomonadota</taxon>
        <taxon>Alphaproteobacteria</taxon>
        <taxon>Rhodospirillales</taxon>
        <taxon>Rhodospirillaceae</taxon>
        <taxon>Roseospira</taxon>
    </lineage>
</organism>
<evidence type="ECO:0000313" key="11">
    <source>
        <dbReference type="EMBL" id="MBB4266760.1"/>
    </source>
</evidence>
<proteinExistence type="predicted"/>
<dbReference type="InterPro" id="IPR050107">
    <property type="entry name" value="ABC_carbohydrate_import_ATPase"/>
</dbReference>
<keyword evidence="6" id="KW-0547">Nucleotide-binding</keyword>
<dbReference type="InterPro" id="IPR027417">
    <property type="entry name" value="P-loop_NTPase"/>
</dbReference>
<feature type="domain" description="ABC transporter" evidence="10">
    <location>
        <begin position="6"/>
        <end position="242"/>
    </location>
</feature>
<keyword evidence="9" id="KW-0472">Membrane</keyword>
<dbReference type="Gene3D" id="3.40.50.300">
    <property type="entry name" value="P-loop containing nucleotide triphosphate hydrolases"/>
    <property type="match status" value="2"/>
</dbReference>
<dbReference type="PANTHER" id="PTHR43790:SF3">
    <property type="entry name" value="D-ALLOSE IMPORT ATP-BINDING PROTEIN ALSA-RELATED"/>
    <property type="match status" value="1"/>
</dbReference>
<keyword evidence="2" id="KW-0813">Transport</keyword>
<dbReference type="SMART" id="SM00382">
    <property type="entry name" value="AAA"/>
    <property type="match status" value="2"/>
</dbReference>
<dbReference type="InterPro" id="IPR017871">
    <property type="entry name" value="ABC_transporter-like_CS"/>
</dbReference>
<evidence type="ECO:0000259" key="10">
    <source>
        <dbReference type="PROSITE" id="PS50893"/>
    </source>
</evidence>
<dbReference type="GO" id="GO:0005524">
    <property type="term" value="F:ATP binding"/>
    <property type="evidence" value="ECO:0007669"/>
    <property type="project" value="UniProtKB-KW"/>
</dbReference>
<keyword evidence="5" id="KW-0677">Repeat</keyword>
<dbReference type="InterPro" id="IPR003593">
    <property type="entry name" value="AAA+_ATPase"/>
</dbReference>
<dbReference type="Proteomes" id="UP000554286">
    <property type="component" value="Unassembled WGS sequence"/>
</dbReference>
<dbReference type="CDD" id="cd03215">
    <property type="entry name" value="ABC_Carb_Monos_II"/>
    <property type="match status" value="1"/>
</dbReference>
<feature type="domain" description="ABC transporter" evidence="10">
    <location>
        <begin position="247"/>
        <end position="493"/>
    </location>
</feature>
<dbReference type="PANTHER" id="PTHR43790">
    <property type="entry name" value="CARBOHYDRATE TRANSPORT ATP-BINDING PROTEIN MG119-RELATED"/>
    <property type="match status" value="1"/>
</dbReference>
<evidence type="ECO:0000256" key="6">
    <source>
        <dbReference type="ARBA" id="ARBA00022741"/>
    </source>
</evidence>
<dbReference type="EMBL" id="JACIGK010000017">
    <property type="protein sequence ID" value="MBB4266760.1"/>
    <property type="molecule type" value="Genomic_DNA"/>
</dbReference>
<dbReference type="InterPro" id="IPR003439">
    <property type="entry name" value="ABC_transporter-like_ATP-bd"/>
</dbReference>
<dbReference type="GO" id="GO:0005886">
    <property type="term" value="C:plasma membrane"/>
    <property type="evidence" value="ECO:0007669"/>
    <property type="project" value="UniProtKB-SubCell"/>
</dbReference>
<evidence type="ECO:0000256" key="3">
    <source>
        <dbReference type="ARBA" id="ARBA00022475"/>
    </source>
</evidence>
<evidence type="ECO:0000313" key="12">
    <source>
        <dbReference type="Proteomes" id="UP000554286"/>
    </source>
</evidence>
<dbReference type="RefSeq" id="WP_184045491.1">
    <property type="nucleotide sequence ID" value="NZ_JACIGK010000017.1"/>
</dbReference>